<dbReference type="PANTHER" id="PTHR19879:SF9">
    <property type="entry name" value="TRANSCRIPTION INITIATION FACTOR TFIID SUBUNIT 5"/>
    <property type="match status" value="1"/>
</dbReference>
<dbReference type="InterPro" id="IPR010982">
    <property type="entry name" value="Lambda_DNA-bd_dom_sf"/>
</dbReference>
<dbReference type="InterPro" id="IPR036322">
    <property type="entry name" value="WD40_repeat_dom_sf"/>
</dbReference>
<dbReference type="PROSITE" id="PS50082">
    <property type="entry name" value="WD_REPEATS_2"/>
    <property type="match status" value="8"/>
</dbReference>
<proteinExistence type="predicted"/>
<evidence type="ECO:0000256" key="3">
    <source>
        <dbReference type="PROSITE-ProRule" id="PRU00221"/>
    </source>
</evidence>
<dbReference type="Gene3D" id="2.130.10.10">
    <property type="entry name" value="YVTN repeat-like/Quinoprotein amine dehydrogenase"/>
    <property type="match status" value="4"/>
</dbReference>
<feature type="repeat" description="WD" evidence="3">
    <location>
        <begin position="1204"/>
        <end position="1237"/>
    </location>
</feature>
<dbReference type="CDD" id="cd00267">
    <property type="entry name" value="ABC_ATPase"/>
    <property type="match status" value="1"/>
</dbReference>
<dbReference type="Pfam" id="PF20703">
    <property type="entry name" value="nSTAND1"/>
    <property type="match status" value="1"/>
</dbReference>
<dbReference type="SUPFAM" id="SSF50978">
    <property type="entry name" value="WD40 repeat-like"/>
    <property type="match status" value="2"/>
</dbReference>
<sequence length="1277" mass="136671">MIATVARLFVRPRMRRWVLGRPEKPVDPEAGPVQRLAWQLRQLREQAGNPSYRLLARRAHFSASTLADAAKGDRLPSLEVTLAYAQACGGDLAEWRARWSATAATTFTPDTATTAVERCPYQGLTAFQPEQAEMFFGRTELVDRLLTQVDRRHLTAVVGASGTGKSSLLRAGLLGAVAADRGLAQRRRTMLLTPTERPLVALAAEVAKLTGQDADQFRRDLTADVTALDIAVRNTLAGGPPQAKALLVVDQFEEVFTLCQDKAERRLFIEALLDAAHGPDRRTTVVLGVRADFLAHLMQHPDLTDALHDEAYLLVRPVTAADLREIILRPAALVGMSVEPDLLSTVLADTAEEPGALPLVSHALLETWHRRRGAALTLSAYHASGGVRGAIAQTAERIYGDFATAEQQASRRIFLRLAALGDGTEDTRRPIMRTELDGIADETVTSRFLDQLAEARLVVMGDGTVEVAHEALIRAWPRLHRWLTDDRATLLTHRRLTEAAHTWAAIDHDAGALYRGTQLLAARAFAEDHPEELNQLESAFLRASSALVESEQNSARRQARLFKRLVAGMSALLVLALLGGGIAVRQRQDARRQQVTALSSELSLQARSLLATDPDLAGLLAVEADERSSTTETRGSVLSAASAPRRTELNVGGPSIYTVAFSPDHSLLASAAGDGTIGLWDTARGDRIATLSGHTGRAEDVAFADDGKLLASIGIDGAVGSIIVWDVPTRRQKTRLTENGLGSSMAFSPDGTKLAVGLAGGPGADANAGRAGDIALYDLRAGTRTLLREHRSTVSSLTFSHDSKLLVSTNGVEHPAAWRVDTGTVYARLPAEHVFSVAFSPSGYVLAGSADDRGVYLWDLAGSQPVGLPSLPLSGRYAWTISAPADGKLAVADENGAITIWDLHRRESVQTYQDRGRTETVSVALSQDGAMLASAGFNGTIVLHNRADTPFSGFVAQVKDVKVSPDGRSVASAGGDGTVRLWDTDGRPVAVLGGHPDEVQAVAFSPDGLRLASVTRNNIVTIWDLPRRQHALPPIRSKGIGASTDVAVDPAGRLVAAATLGPYIWDLGDIARPTEITARFRSQIVTSLAFAPDGRRLLGASVGGYVNTWDITTGKLLSRVNSRQGTVQDIAVSPDGTLFATAGDSRTIKLWDATSGSELAVLQGHTAPIQVLAFSRDGHRIASAGDDRTISVWDTGTRHHVATLTGHSARIRGLAFTADGALISGAEDGRIVRWSFDLHAAKAQICAAAGRELSRQEWAAYVPSEPYKPSCGAPPSR</sequence>
<dbReference type="SMART" id="SM00530">
    <property type="entry name" value="HTH_XRE"/>
    <property type="match status" value="1"/>
</dbReference>
<dbReference type="InterPro" id="IPR027417">
    <property type="entry name" value="P-loop_NTPase"/>
</dbReference>
<organism evidence="5 6">
    <name type="scientific">Micromonospora taraxaci</name>
    <dbReference type="NCBI Taxonomy" id="1316803"/>
    <lineage>
        <taxon>Bacteria</taxon>
        <taxon>Bacillati</taxon>
        <taxon>Actinomycetota</taxon>
        <taxon>Actinomycetes</taxon>
        <taxon>Micromonosporales</taxon>
        <taxon>Micromonosporaceae</taxon>
        <taxon>Micromonospora</taxon>
    </lineage>
</organism>
<dbReference type="OrthoDB" id="134501at2"/>
<evidence type="ECO:0000313" key="5">
    <source>
        <dbReference type="EMBL" id="TWG17257.1"/>
    </source>
</evidence>
<comment type="caution">
    <text evidence="5">The sequence shown here is derived from an EMBL/GenBank/DDBJ whole genome shotgun (WGS) entry which is preliminary data.</text>
</comment>
<dbReference type="PROSITE" id="PS50294">
    <property type="entry name" value="WD_REPEATS_REGION"/>
    <property type="match status" value="6"/>
</dbReference>
<evidence type="ECO:0000259" key="4">
    <source>
        <dbReference type="SMART" id="SM00530"/>
    </source>
</evidence>
<dbReference type="EMBL" id="VIWZ01000001">
    <property type="protein sequence ID" value="TWG17257.1"/>
    <property type="molecule type" value="Genomic_DNA"/>
</dbReference>
<dbReference type="InterPro" id="IPR020472">
    <property type="entry name" value="WD40_PAC1"/>
</dbReference>
<dbReference type="InterPro" id="IPR001680">
    <property type="entry name" value="WD40_rpt"/>
</dbReference>
<feature type="repeat" description="WD" evidence="3">
    <location>
        <begin position="1162"/>
        <end position="1203"/>
    </location>
</feature>
<dbReference type="SUPFAM" id="SSF47413">
    <property type="entry name" value="lambda repressor-like DNA-binding domains"/>
    <property type="match status" value="1"/>
</dbReference>
<dbReference type="SUPFAM" id="SSF52540">
    <property type="entry name" value="P-loop containing nucleoside triphosphate hydrolases"/>
    <property type="match status" value="1"/>
</dbReference>
<feature type="repeat" description="WD" evidence="3">
    <location>
        <begin position="951"/>
        <end position="983"/>
    </location>
</feature>
<gene>
    <name evidence="5" type="ORF">FHU34_112598</name>
</gene>
<evidence type="ECO:0000256" key="1">
    <source>
        <dbReference type="ARBA" id="ARBA00022574"/>
    </source>
</evidence>
<dbReference type="PRINTS" id="PR00320">
    <property type="entry name" value="GPROTEINBRPT"/>
</dbReference>
<dbReference type="RefSeq" id="WP_145780190.1">
    <property type="nucleotide sequence ID" value="NZ_VIWZ01000001.1"/>
</dbReference>
<dbReference type="InterPro" id="IPR001387">
    <property type="entry name" value="Cro/C1-type_HTH"/>
</dbReference>
<dbReference type="Pfam" id="PF00400">
    <property type="entry name" value="WD40"/>
    <property type="match status" value="11"/>
</dbReference>
<dbReference type="CDD" id="cd00200">
    <property type="entry name" value="WD40"/>
    <property type="match status" value="2"/>
</dbReference>
<name>A0A561W068_9ACTN</name>
<dbReference type="GeneID" id="300128173"/>
<dbReference type="AlphaFoldDB" id="A0A561W068"/>
<feature type="repeat" description="WD" evidence="3">
    <location>
        <begin position="1078"/>
        <end position="1119"/>
    </location>
</feature>
<keyword evidence="2" id="KW-0677">Repeat</keyword>
<feature type="repeat" description="WD" evidence="3">
    <location>
        <begin position="992"/>
        <end position="1025"/>
    </location>
</feature>
<dbReference type="PANTHER" id="PTHR19879">
    <property type="entry name" value="TRANSCRIPTION INITIATION FACTOR TFIID"/>
    <property type="match status" value="1"/>
</dbReference>
<dbReference type="InterPro" id="IPR019775">
    <property type="entry name" value="WD40_repeat_CS"/>
</dbReference>
<evidence type="ECO:0000256" key="2">
    <source>
        <dbReference type="ARBA" id="ARBA00022737"/>
    </source>
</evidence>
<dbReference type="Proteomes" id="UP000317685">
    <property type="component" value="Unassembled WGS sequence"/>
</dbReference>
<keyword evidence="1 3" id="KW-0853">WD repeat</keyword>
<protein>
    <submittedName>
        <fullName evidence="5">WD40 repeat protein</fullName>
    </submittedName>
</protein>
<feature type="repeat" description="WD" evidence="3">
    <location>
        <begin position="649"/>
        <end position="690"/>
    </location>
</feature>
<dbReference type="Gene3D" id="3.40.50.300">
    <property type="entry name" value="P-loop containing nucleotide triphosphate hydrolases"/>
    <property type="match status" value="1"/>
</dbReference>
<dbReference type="CDD" id="cd00093">
    <property type="entry name" value="HTH_XRE"/>
    <property type="match status" value="1"/>
</dbReference>
<dbReference type="PROSITE" id="PS00678">
    <property type="entry name" value="WD_REPEATS_1"/>
    <property type="match status" value="2"/>
</dbReference>
<dbReference type="InterPro" id="IPR015943">
    <property type="entry name" value="WD40/YVTN_repeat-like_dom_sf"/>
</dbReference>
<accession>A0A561W068</accession>
<feature type="repeat" description="WD" evidence="3">
    <location>
        <begin position="834"/>
        <end position="868"/>
    </location>
</feature>
<keyword evidence="6" id="KW-1185">Reference proteome</keyword>
<reference evidence="5 6" key="1">
    <citation type="submission" date="2019-06" db="EMBL/GenBank/DDBJ databases">
        <title>Sequencing the genomes of 1000 actinobacteria strains.</title>
        <authorList>
            <person name="Klenk H.-P."/>
        </authorList>
    </citation>
    <scope>NUCLEOTIDE SEQUENCE [LARGE SCALE GENOMIC DNA]</scope>
    <source>
        <strain evidence="5 6">DSM 45885</strain>
    </source>
</reference>
<feature type="domain" description="HTH cro/C1-type" evidence="4">
    <location>
        <begin position="39"/>
        <end position="95"/>
    </location>
</feature>
<feature type="repeat" description="WD" evidence="3">
    <location>
        <begin position="1120"/>
        <end position="1161"/>
    </location>
</feature>
<evidence type="ECO:0000313" key="6">
    <source>
        <dbReference type="Proteomes" id="UP000317685"/>
    </source>
</evidence>
<dbReference type="InterPro" id="IPR049052">
    <property type="entry name" value="nSTAND1"/>
</dbReference>
<dbReference type="Pfam" id="PF13560">
    <property type="entry name" value="HTH_31"/>
    <property type="match status" value="1"/>
</dbReference>
<dbReference type="GO" id="GO:0003677">
    <property type="term" value="F:DNA binding"/>
    <property type="evidence" value="ECO:0007669"/>
    <property type="project" value="InterPro"/>
</dbReference>
<dbReference type="SMART" id="SM00320">
    <property type="entry name" value="WD40"/>
    <property type="match status" value="12"/>
</dbReference>